<dbReference type="InterPro" id="IPR011990">
    <property type="entry name" value="TPR-like_helical_dom_sf"/>
</dbReference>
<dbReference type="EMBL" id="JAVAMP010000010">
    <property type="protein sequence ID" value="MDP5275825.1"/>
    <property type="molecule type" value="Genomic_DNA"/>
</dbReference>
<dbReference type="InterPro" id="IPR019734">
    <property type="entry name" value="TPR_rpt"/>
</dbReference>
<evidence type="ECO:0000256" key="1">
    <source>
        <dbReference type="ARBA" id="ARBA00022737"/>
    </source>
</evidence>
<evidence type="ECO:0000256" key="3">
    <source>
        <dbReference type="PROSITE-ProRule" id="PRU00339"/>
    </source>
</evidence>
<comment type="caution">
    <text evidence="4">The sequence shown here is derived from an EMBL/GenBank/DDBJ whole genome shotgun (WGS) entry which is preliminary data.</text>
</comment>
<accession>A0ABT9J2M4</accession>
<name>A0ABT9J2M4_9BACL</name>
<dbReference type="PANTHER" id="PTHR45586">
    <property type="entry name" value="TPR REPEAT-CONTAINING PROTEIN PA4667"/>
    <property type="match status" value="1"/>
</dbReference>
<evidence type="ECO:0000313" key="4">
    <source>
        <dbReference type="EMBL" id="MDP5275825.1"/>
    </source>
</evidence>
<feature type="repeat" description="TPR" evidence="3">
    <location>
        <begin position="22"/>
        <end position="55"/>
    </location>
</feature>
<dbReference type="PANTHER" id="PTHR45586:SF1">
    <property type="entry name" value="LIPOPOLYSACCHARIDE ASSEMBLY PROTEIN B"/>
    <property type="match status" value="1"/>
</dbReference>
<proteinExistence type="predicted"/>
<gene>
    <name evidence="4" type="ORF">Q5Y73_17125</name>
</gene>
<organism evidence="4 5">
    <name type="scientific">Chengkuizengella axinellae</name>
    <dbReference type="NCBI Taxonomy" id="3064388"/>
    <lineage>
        <taxon>Bacteria</taxon>
        <taxon>Bacillati</taxon>
        <taxon>Bacillota</taxon>
        <taxon>Bacilli</taxon>
        <taxon>Bacillales</taxon>
        <taxon>Paenibacillaceae</taxon>
        <taxon>Chengkuizengella</taxon>
    </lineage>
</organism>
<protein>
    <submittedName>
        <fullName evidence="4">Tetratricopeptide repeat protein</fullName>
    </submittedName>
</protein>
<keyword evidence="2 3" id="KW-0802">TPR repeat</keyword>
<keyword evidence="5" id="KW-1185">Reference proteome</keyword>
<dbReference type="RefSeq" id="WP_305993136.1">
    <property type="nucleotide sequence ID" value="NZ_JAVAMP010000010.1"/>
</dbReference>
<feature type="repeat" description="TPR" evidence="3">
    <location>
        <begin position="189"/>
        <end position="222"/>
    </location>
</feature>
<reference evidence="4 5" key="1">
    <citation type="submission" date="2023-08" db="EMBL/GenBank/DDBJ databases">
        <authorList>
            <person name="Park J.-S."/>
        </authorList>
    </citation>
    <scope>NUCLEOTIDE SEQUENCE [LARGE SCALE GENOMIC DNA]</scope>
    <source>
        <strain evidence="4 5">2205SS18-9</strain>
    </source>
</reference>
<dbReference type="Proteomes" id="UP001231941">
    <property type="component" value="Unassembled WGS sequence"/>
</dbReference>
<evidence type="ECO:0000256" key="2">
    <source>
        <dbReference type="ARBA" id="ARBA00022803"/>
    </source>
</evidence>
<dbReference type="Pfam" id="PF14559">
    <property type="entry name" value="TPR_19"/>
    <property type="match status" value="2"/>
</dbReference>
<dbReference type="SUPFAM" id="SSF48452">
    <property type="entry name" value="TPR-like"/>
    <property type="match status" value="2"/>
</dbReference>
<dbReference type="Gene3D" id="1.25.40.10">
    <property type="entry name" value="Tetratricopeptide repeat domain"/>
    <property type="match status" value="2"/>
</dbReference>
<dbReference type="PROSITE" id="PS50005">
    <property type="entry name" value="TPR"/>
    <property type="match status" value="2"/>
</dbReference>
<evidence type="ECO:0000313" key="5">
    <source>
        <dbReference type="Proteomes" id="UP001231941"/>
    </source>
</evidence>
<sequence length="563" mass="66433">MQRKRTVVESSKTNIVSLNMNATFFYEKAVHFLDRYQYTKALKYFRRAMELEPENPVNHCNMAGVYSELGNYTESNKILKKVLDEVDPSMTECYFYMANNYMNLDLFESAEEALISYLEKDVEGNFLEECDEMIELLSIELQRDIPIKKLKSKEKFFDHDRARHLLEEGKCTEAIQLLEKILRKYPDFIAARNNLALAYYYIGDYEKTSKHIDEVLKEDPGNLHALCNLAIYYRQTQNESELSSLLKLLSKTYPYLPDQLYKLAMTLGLLGNHEMAYHHFLRLIKSGDEVLEPSLFHYAAVAAFNTHRYDKALRLWKQARSLNEDDIVPIFFINELDDILEDSNVKLSYHYFLPYEEHFQMLGKWKENVIYEWETNHLVRVSLKWALLNGSLTNKLQVLEIVSFIQNKEVENILRNFLLKPNERDKLKHIAVFLLRVMKADEPYQVSSDGKTMSSVDMLPLSKHLPNWDDKWHDIINETLNQMEDRFDVQQKFEMYTLWVNFVTEKYPNVPKIKKVNGWSAALEYLIAKIYSIEITYREVSEKYNVSVSTIRKNVEIIKKSVL</sequence>
<dbReference type="InterPro" id="IPR051012">
    <property type="entry name" value="CellSynth/LPSAsmb/PSIAsmb"/>
</dbReference>
<keyword evidence="1" id="KW-0677">Repeat</keyword>
<dbReference type="SMART" id="SM00028">
    <property type="entry name" value="TPR"/>
    <property type="match status" value="5"/>
</dbReference>